<dbReference type="EMBL" id="CM056814">
    <property type="protein sequence ID" value="KAJ8627081.1"/>
    <property type="molecule type" value="Genomic_DNA"/>
</dbReference>
<organism evidence="1 2">
    <name type="scientific">Persea americana</name>
    <name type="common">Avocado</name>
    <dbReference type="NCBI Taxonomy" id="3435"/>
    <lineage>
        <taxon>Eukaryota</taxon>
        <taxon>Viridiplantae</taxon>
        <taxon>Streptophyta</taxon>
        <taxon>Embryophyta</taxon>
        <taxon>Tracheophyta</taxon>
        <taxon>Spermatophyta</taxon>
        <taxon>Magnoliopsida</taxon>
        <taxon>Magnoliidae</taxon>
        <taxon>Laurales</taxon>
        <taxon>Lauraceae</taxon>
        <taxon>Persea</taxon>
    </lineage>
</organism>
<protein>
    <submittedName>
        <fullName evidence="1">Uncharacterized protein</fullName>
    </submittedName>
</protein>
<accession>A0ACC2L1Q4</accession>
<evidence type="ECO:0000313" key="1">
    <source>
        <dbReference type="EMBL" id="KAJ8627081.1"/>
    </source>
</evidence>
<comment type="caution">
    <text evidence="1">The sequence shown here is derived from an EMBL/GenBank/DDBJ whole genome shotgun (WGS) entry which is preliminary data.</text>
</comment>
<dbReference type="Proteomes" id="UP001234297">
    <property type="component" value="Chromosome 6"/>
</dbReference>
<keyword evidence="2" id="KW-1185">Reference proteome</keyword>
<name>A0ACC2L1Q4_PERAE</name>
<proteinExistence type="predicted"/>
<reference evidence="1 2" key="1">
    <citation type="journal article" date="2022" name="Hortic Res">
        <title>A haplotype resolved chromosomal level avocado genome allows analysis of novel avocado genes.</title>
        <authorList>
            <person name="Nath O."/>
            <person name="Fletcher S.J."/>
            <person name="Hayward A."/>
            <person name="Shaw L.M."/>
            <person name="Masouleh A.K."/>
            <person name="Furtado A."/>
            <person name="Henry R.J."/>
            <person name="Mitter N."/>
        </authorList>
    </citation>
    <scope>NUCLEOTIDE SEQUENCE [LARGE SCALE GENOMIC DNA]</scope>
    <source>
        <strain evidence="2">cv. Hass</strain>
    </source>
</reference>
<evidence type="ECO:0000313" key="2">
    <source>
        <dbReference type="Proteomes" id="UP001234297"/>
    </source>
</evidence>
<gene>
    <name evidence="1" type="ORF">MRB53_020388</name>
</gene>
<sequence>MAPTIWVAFLFAFAVVERTQATLSQNISLGSYLYTTREPTSWRSPSGHFAFGFYKEGQGFAVGIWLSDGSPDKTVVWTANNRDPLVFANSTLGLTKDDKLVSTGGSQTKSIVDKLVEPIYSASMLDNGNFVLYSSDSKIIWQTFSYPTDTILAGQSLILHPEQRSGQDLLFSSVSKTNHTIGRFRLTLNRGGLSLTPVWTIDDDSSSYWTSTIYKNEDFFKFNLHDNGQLYVSRENHTVSLNLTDGWPSSKDTLVIYRATLDVDGIFRMYSHSMRKNNNSAAEFKWQSLYDKCSVYGSCGINSYCILGEPINCTCVPGFDYINSNETSAGCEMRWGDRGFGSVEEKRMTPEIVSLPNTLFKPDHYSVVENMVQEDCKEACSTDANCVAALYQYSDTNCYKLKFPLRYGQKSKDRSISRVLFVKLANRDSAREKHTSSISKTSIMILAIGAILTICSGITMAVFGYLISRRGLWVHVKSYEDKLGTTEDIVLRSFSYNELAVATNGFNQALGRGCFDTFITPSMPSVIIDSSTIRQQQHEDHFSNAV</sequence>